<dbReference type="AlphaFoldDB" id="A0A2M9YCN8"/>
<dbReference type="Pfam" id="PF12833">
    <property type="entry name" value="HTH_18"/>
    <property type="match status" value="1"/>
</dbReference>
<dbReference type="EMBL" id="NPDR01000003">
    <property type="protein sequence ID" value="PJZ49312.1"/>
    <property type="molecule type" value="Genomic_DNA"/>
</dbReference>
<evidence type="ECO:0000256" key="2">
    <source>
        <dbReference type="ARBA" id="ARBA00023125"/>
    </source>
</evidence>
<dbReference type="Gene3D" id="1.10.10.60">
    <property type="entry name" value="Homeodomain-like"/>
    <property type="match status" value="1"/>
</dbReference>
<dbReference type="PROSITE" id="PS01124">
    <property type="entry name" value="HTH_ARAC_FAMILY_2"/>
    <property type="match status" value="1"/>
</dbReference>
<dbReference type="Proteomes" id="UP000231926">
    <property type="component" value="Unassembled WGS sequence"/>
</dbReference>
<feature type="domain" description="HTH araC/xylS-type" evidence="4">
    <location>
        <begin position="187"/>
        <end position="285"/>
    </location>
</feature>
<gene>
    <name evidence="5" type="ORF">CH362_08215</name>
</gene>
<keyword evidence="6" id="KW-1185">Reference proteome</keyword>
<dbReference type="RefSeq" id="WP_100709885.1">
    <property type="nucleotide sequence ID" value="NZ_NPDR01000003.1"/>
</dbReference>
<dbReference type="GO" id="GO:0003700">
    <property type="term" value="F:DNA-binding transcription factor activity"/>
    <property type="evidence" value="ECO:0007669"/>
    <property type="project" value="InterPro"/>
</dbReference>
<evidence type="ECO:0000313" key="5">
    <source>
        <dbReference type="EMBL" id="PJZ49312.1"/>
    </source>
</evidence>
<dbReference type="SMART" id="SM00342">
    <property type="entry name" value="HTH_ARAC"/>
    <property type="match status" value="1"/>
</dbReference>
<dbReference type="GO" id="GO:0043565">
    <property type="term" value="F:sequence-specific DNA binding"/>
    <property type="evidence" value="ECO:0007669"/>
    <property type="project" value="InterPro"/>
</dbReference>
<dbReference type="PANTHER" id="PTHR43280">
    <property type="entry name" value="ARAC-FAMILY TRANSCRIPTIONAL REGULATOR"/>
    <property type="match status" value="1"/>
</dbReference>
<dbReference type="InterPro" id="IPR018060">
    <property type="entry name" value="HTH_AraC"/>
</dbReference>
<dbReference type="SUPFAM" id="SSF51215">
    <property type="entry name" value="Regulatory protein AraC"/>
    <property type="match status" value="1"/>
</dbReference>
<dbReference type="PANTHER" id="PTHR43280:SF32">
    <property type="entry name" value="TRANSCRIPTIONAL REGULATORY PROTEIN"/>
    <property type="match status" value="1"/>
</dbReference>
<dbReference type="InterPro" id="IPR020449">
    <property type="entry name" value="Tscrpt_reg_AraC-type_HTH"/>
</dbReference>
<evidence type="ECO:0000256" key="3">
    <source>
        <dbReference type="ARBA" id="ARBA00023163"/>
    </source>
</evidence>
<evidence type="ECO:0000256" key="1">
    <source>
        <dbReference type="ARBA" id="ARBA00023015"/>
    </source>
</evidence>
<accession>A0A2M9YCN8</accession>
<dbReference type="PRINTS" id="PR00032">
    <property type="entry name" value="HTHARAC"/>
</dbReference>
<evidence type="ECO:0000259" key="4">
    <source>
        <dbReference type="PROSITE" id="PS01124"/>
    </source>
</evidence>
<organism evidence="5 6">
    <name type="scientific">Leptospira saintgironsiae</name>
    <dbReference type="NCBI Taxonomy" id="2023183"/>
    <lineage>
        <taxon>Bacteria</taxon>
        <taxon>Pseudomonadati</taxon>
        <taxon>Spirochaetota</taxon>
        <taxon>Spirochaetia</taxon>
        <taxon>Leptospirales</taxon>
        <taxon>Leptospiraceae</taxon>
        <taxon>Leptospira</taxon>
    </lineage>
</organism>
<dbReference type="Gene3D" id="2.60.120.10">
    <property type="entry name" value="Jelly Rolls"/>
    <property type="match status" value="1"/>
</dbReference>
<dbReference type="InterPro" id="IPR009057">
    <property type="entry name" value="Homeodomain-like_sf"/>
</dbReference>
<protein>
    <submittedName>
        <fullName evidence="5">AraC family transcriptional regulator</fullName>
    </submittedName>
</protein>
<sequence length="290" mass="33881">MSKSAEKVPLIHLSEISENVRDKIFYAGRLENLPPSFSEYDSSHRHSYFAVFYFSEGKGTHKIDFQNFEIEKNSIFFLKPGQVHSWKFHKKPKGFALKISPEFFLEQNEKNSELRNYPFFGYEPGLSKIVLRNLTKLKADFGRLVAEFEEGSEPKVLFLLSQLILLQIKKEYDTSSELFIKKNRPVSEFQSLLEKYFLKERGTSFYSRRLGLAPNTLNRLCQNILGKSAKSVIHDRVLLECKRLLIHSDLNITQICFELGFLDNAYFSRYFKKLTGLTPEQFRESGRKTQ</sequence>
<dbReference type="Pfam" id="PF02311">
    <property type="entry name" value="AraC_binding"/>
    <property type="match status" value="1"/>
</dbReference>
<evidence type="ECO:0000313" key="6">
    <source>
        <dbReference type="Proteomes" id="UP000231926"/>
    </source>
</evidence>
<dbReference type="InterPro" id="IPR014710">
    <property type="entry name" value="RmlC-like_jellyroll"/>
</dbReference>
<dbReference type="OrthoDB" id="9799319at2"/>
<dbReference type="InterPro" id="IPR003313">
    <property type="entry name" value="AraC-bd"/>
</dbReference>
<keyword evidence="2" id="KW-0238">DNA-binding</keyword>
<dbReference type="InterPro" id="IPR037923">
    <property type="entry name" value="HTH-like"/>
</dbReference>
<dbReference type="SUPFAM" id="SSF46689">
    <property type="entry name" value="Homeodomain-like"/>
    <property type="match status" value="1"/>
</dbReference>
<reference evidence="5 6" key="1">
    <citation type="submission" date="2017-07" db="EMBL/GenBank/DDBJ databases">
        <title>Leptospira spp. isolated from tropical soils.</title>
        <authorList>
            <person name="Thibeaux R."/>
            <person name="Iraola G."/>
            <person name="Ferres I."/>
            <person name="Bierque E."/>
            <person name="Girault D."/>
            <person name="Soupe-Gilbert M.-E."/>
            <person name="Picardeau M."/>
            <person name="Goarant C."/>
        </authorList>
    </citation>
    <scope>NUCLEOTIDE SEQUENCE [LARGE SCALE GENOMIC DNA]</scope>
    <source>
        <strain evidence="5 6">FH4-C-A2</strain>
    </source>
</reference>
<name>A0A2M9YCN8_9LEPT</name>
<keyword evidence="1" id="KW-0805">Transcription regulation</keyword>
<proteinExistence type="predicted"/>
<keyword evidence="3" id="KW-0804">Transcription</keyword>
<comment type="caution">
    <text evidence="5">The sequence shown here is derived from an EMBL/GenBank/DDBJ whole genome shotgun (WGS) entry which is preliminary data.</text>
</comment>